<keyword evidence="3" id="KW-1185">Reference proteome</keyword>
<evidence type="ECO:0000256" key="1">
    <source>
        <dbReference type="SAM" id="Coils"/>
    </source>
</evidence>
<sequence length="540" mass="61722">MNCKIFEQDEQSVLRSNLESVVQENQSLSEQLQSELSKRSSSETYVKSLNSNIKLQLDAAIQERNSAVEMWQTSLKLVTALENELKDYRDNSRLTSAVDKVNEVRAEYSRAINLLEGKLDAASSRIAKDKAARDVAEEKILQLESDHKLLNERYEKRCADLDEALIGKEIVVKRVEELEKMYLEAAADAKESKLACSDLEAALERSLARLEEVLNKENEAREKVDEALQIVDVALIERDSALQTANKASEHAQQLQATIGELIAEAGTEVQAEAEQIKEQYNGRIKTILLDMRRLQVENKNKNTQIQKLKSDLNALDAELQRNKRELDVALKDRPSLSALDRKLEGLFRTQELAGGESIRADLEIEQLKAEIIKLTQSNDLEQRQYMLERHVLEEQICVLQTEVESSSRTISEFSTKIDVLTATLRQKDHDINVLKKALSTDLSSRPCSCGSIKRGADQLHMWDDSQKIYKELQVQIDKQRELANKWKSEVNLITARFQSRLRELHMEASTLRKENREMRKELQTINSNAFNNDNASVWR</sequence>
<gene>
    <name evidence="2" type="ORF">ONE63_006325</name>
</gene>
<evidence type="ECO:0000313" key="3">
    <source>
        <dbReference type="Proteomes" id="UP001075354"/>
    </source>
</evidence>
<dbReference type="PANTHER" id="PTHR35970:SF1">
    <property type="entry name" value="SODIUM CHANNEL AND CLATHRIN LINKER 1"/>
    <property type="match status" value="1"/>
</dbReference>
<dbReference type="AlphaFoldDB" id="A0AAV7XZD9"/>
<accession>A0AAV7XZD9</accession>
<dbReference type="Proteomes" id="UP001075354">
    <property type="component" value="Chromosome 3"/>
</dbReference>
<dbReference type="InterPro" id="IPR038911">
    <property type="entry name" value="SCLT1"/>
</dbReference>
<dbReference type="GO" id="GO:0060271">
    <property type="term" value="P:cilium assembly"/>
    <property type="evidence" value="ECO:0007669"/>
    <property type="project" value="TreeGrafter"/>
</dbReference>
<organism evidence="2 3">
    <name type="scientific">Megalurothrips usitatus</name>
    <name type="common">bean blossom thrips</name>
    <dbReference type="NCBI Taxonomy" id="439358"/>
    <lineage>
        <taxon>Eukaryota</taxon>
        <taxon>Metazoa</taxon>
        <taxon>Ecdysozoa</taxon>
        <taxon>Arthropoda</taxon>
        <taxon>Hexapoda</taxon>
        <taxon>Insecta</taxon>
        <taxon>Pterygota</taxon>
        <taxon>Neoptera</taxon>
        <taxon>Paraneoptera</taxon>
        <taxon>Thysanoptera</taxon>
        <taxon>Terebrantia</taxon>
        <taxon>Thripoidea</taxon>
        <taxon>Thripidae</taxon>
        <taxon>Megalurothrips</taxon>
    </lineage>
</organism>
<dbReference type="EMBL" id="JAPTSV010000003">
    <property type="protein sequence ID" value="KAJ1529553.1"/>
    <property type="molecule type" value="Genomic_DNA"/>
</dbReference>
<dbReference type="PANTHER" id="PTHR35970">
    <property type="entry name" value="SODIUM CHANNEL AND CLATHRIN LINKER 1"/>
    <property type="match status" value="1"/>
</dbReference>
<feature type="coiled-coil region" evidence="1">
    <location>
        <begin position="105"/>
        <end position="153"/>
    </location>
</feature>
<comment type="caution">
    <text evidence="2">The sequence shown here is derived from an EMBL/GenBank/DDBJ whole genome shotgun (WGS) entry which is preliminary data.</text>
</comment>
<feature type="coiled-coil region" evidence="1">
    <location>
        <begin position="470"/>
        <end position="529"/>
    </location>
</feature>
<dbReference type="GO" id="GO:0005814">
    <property type="term" value="C:centriole"/>
    <property type="evidence" value="ECO:0007669"/>
    <property type="project" value="TreeGrafter"/>
</dbReference>
<name>A0AAV7XZD9_9NEOP</name>
<protein>
    <submittedName>
        <fullName evidence="2">Uncharacterized protein</fullName>
    </submittedName>
</protein>
<reference evidence="2" key="1">
    <citation type="submission" date="2022-12" db="EMBL/GenBank/DDBJ databases">
        <title>Chromosome-level genome assembly of the bean flower thrips Megalurothrips usitatus.</title>
        <authorList>
            <person name="Ma L."/>
            <person name="Liu Q."/>
            <person name="Li H."/>
            <person name="Cai W."/>
        </authorList>
    </citation>
    <scope>NUCLEOTIDE SEQUENCE</scope>
    <source>
        <strain evidence="2">Cailab_2022a</strain>
    </source>
</reference>
<proteinExistence type="predicted"/>
<dbReference type="GO" id="GO:0045162">
    <property type="term" value="P:clustering of voltage-gated sodium channels"/>
    <property type="evidence" value="ECO:0007669"/>
    <property type="project" value="InterPro"/>
</dbReference>
<feature type="coiled-coil region" evidence="1">
    <location>
        <begin position="196"/>
        <end position="265"/>
    </location>
</feature>
<feature type="coiled-coil region" evidence="1">
    <location>
        <begin position="292"/>
        <end position="333"/>
    </location>
</feature>
<keyword evidence="1" id="KW-0175">Coiled coil</keyword>
<evidence type="ECO:0000313" key="2">
    <source>
        <dbReference type="EMBL" id="KAJ1529553.1"/>
    </source>
</evidence>